<dbReference type="PROSITE" id="PS50088">
    <property type="entry name" value="ANK_REPEAT"/>
    <property type="match status" value="3"/>
</dbReference>
<dbReference type="OrthoDB" id="195446at2759"/>
<accession>A0A8H7W8P3</accession>
<evidence type="ECO:0000256" key="2">
    <source>
        <dbReference type="PROSITE-ProRule" id="PRU00023"/>
    </source>
</evidence>
<dbReference type="SUPFAM" id="SSF48403">
    <property type="entry name" value="Ankyrin repeat"/>
    <property type="match status" value="2"/>
</dbReference>
<feature type="domain" description="Nephrocystin 3-like N-terminal" evidence="3">
    <location>
        <begin position="69"/>
        <end position="232"/>
    </location>
</feature>
<dbReference type="Gene3D" id="1.25.40.20">
    <property type="entry name" value="Ankyrin repeat-containing domain"/>
    <property type="match status" value="2"/>
</dbReference>
<feature type="repeat" description="ANK" evidence="2">
    <location>
        <begin position="915"/>
        <end position="943"/>
    </location>
</feature>
<dbReference type="InterPro" id="IPR036770">
    <property type="entry name" value="Ankyrin_rpt-contain_sf"/>
</dbReference>
<dbReference type="Pfam" id="PF12796">
    <property type="entry name" value="Ank_2"/>
    <property type="match status" value="1"/>
</dbReference>
<dbReference type="Pfam" id="PF24883">
    <property type="entry name" value="NPHP3_N"/>
    <property type="match status" value="1"/>
</dbReference>
<evidence type="ECO:0000256" key="1">
    <source>
        <dbReference type="ARBA" id="ARBA00022737"/>
    </source>
</evidence>
<dbReference type="PANTHER" id="PTHR10039">
    <property type="entry name" value="AMELOGENIN"/>
    <property type="match status" value="1"/>
</dbReference>
<keyword evidence="2" id="KW-0040">ANK repeat</keyword>
<evidence type="ECO:0000313" key="4">
    <source>
        <dbReference type="EMBL" id="KAG4414974.1"/>
    </source>
</evidence>
<dbReference type="InterPro" id="IPR002110">
    <property type="entry name" value="Ankyrin_rpt"/>
</dbReference>
<feature type="repeat" description="ANK" evidence="2">
    <location>
        <begin position="806"/>
        <end position="838"/>
    </location>
</feature>
<name>A0A8H7W8P3_9HELO</name>
<dbReference type="PROSITE" id="PS50297">
    <property type="entry name" value="ANK_REP_REGION"/>
    <property type="match status" value="1"/>
</dbReference>
<proteinExistence type="predicted"/>
<evidence type="ECO:0000313" key="5">
    <source>
        <dbReference type="Proteomes" id="UP000664132"/>
    </source>
</evidence>
<keyword evidence="5" id="KW-1185">Reference proteome</keyword>
<dbReference type="InterPro" id="IPR027417">
    <property type="entry name" value="P-loop_NTPase"/>
</dbReference>
<reference evidence="4" key="1">
    <citation type="submission" date="2021-02" db="EMBL/GenBank/DDBJ databases">
        <title>Genome sequence Cadophora malorum strain M34.</title>
        <authorList>
            <person name="Stefanovic E."/>
            <person name="Vu D."/>
            <person name="Scully C."/>
            <person name="Dijksterhuis J."/>
            <person name="Roader J."/>
            <person name="Houbraken J."/>
        </authorList>
    </citation>
    <scope>NUCLEOTIDE SEQUENCE</scope>
    <source>
        <strain evidence="4">M34</strain>
    </source>
</reference>
<keyword evidence="1" id="KW-0677">Repeat</keyword>
<sequence length="987" mass="110015">MAPSADLSFTREMPGFNKSSKSVLTEKKVASGKVGRSIQGKERAEILTWFEPVSPALQHQKFRREYLEGSGYWIFDAPEYVNWANTGKSALWIHGVSGVGKTILASLVIEHLSTSTPTGFAYFYIRFNDPDSQKSENILGSLVGQLCQQNAIAFRDALDFHASYNTTGGSPKLPTVSELGVLLQRISLHFDSPVSIVVDGLDEVGLDHSELLGVFSTLNQDSSNIRLIIFSRAEANIKHHLSDFNQIFIAARPSDLQLYVDANLHKLHLEDGGLEREITEALLSNTDGNFLRTVCQIQLLQDLPSPESIRQAITSSPLDLPVTFCRILERVNDEYPSRVQVFIQRALNWLVWGPPLQMEEFVHMLCMHDEIQDFHPEDVPEPDSILKWLGCLVRLNRGSLELSHASIREFLVNARNSQSQHLVNNPVVQKYFMPESERSGPALACFSYLSLSSVTQTPFELSDSTVMESFTKKFPFYHHAATRVVEYAATYDAQSESPQLRRLFNNSAPQYLHFWLQYAAHFQRVELDHTGSKGWALSERFGHPNSRTSPLHVACELRLLRTVSRLLSEGTDPNSQLAQCPTPLHRVIDPTSNGPLGYNENAHLYYSYDHSFDTRTLELITCLLEAKADVNQKCRLHHVCDVLLDYGAKLIADLPALRRLAANFEVDHAKTVSGTWVSIFDRALRQATYESEVQAILKALKVKATPTRLENASWSGYWGPESPTYSSDSADNPQILEERFLPSVQGCDLDPAAWFTAKGPKLSAEDEKDRNDLMLSVLTHPRPSKEVIRTLKILEKVGANLAATFQGRNAVHYAMANGDIATLEYLESRGIDIDTEDRVGERPLHIAIHQNFEAGVDFILREKMVADTINRASDHCGTALYCAAKEGNMDIVEKLLCAGAMVNAVVLPGNTLGPALYVACAEGHARLVRILLSHGAGTEMKTSRYGNAMEVAEAFEQKEVIEVLRSYGRSEVVGTVPPQSSDSRGHI</sequence>
<dbReference type="EMBL" id="JAFJYH010000241">
    <property type="protein sequence ID" value="KAG4414974.1"/>
    <property type="molecule type" value="Genomic_DNA"/>
</dbReference>
<dbReference type="Proteomes" id="UP000664132">
    <property type="component" value="Unassembled WGS sequence"/>
</dbReference>
<dbReference type="Gene3D" id="3.40.50.300">
    <property type="entry name" value="P-loop containing nucleotide triphosphate hydrolases"/>
    <property type="match status" value="1"/>
</dbReference>
<comment type="caution">
    <text evidence="4">The sequence shown here is derived from an EMBL/GenBank/DDBJ whole genome shotgun (WGS) entry which is preliminary data.</text>
</comment>
<organism evidence="4 5">
    <name type="scientific">Cadophora malorum</name>
    <dbReference type="NCBI Taxonomy" id="108018"/>
    <lineage>
        <taxon>Eukaryota</taxon>
        <taxon>Fungi</taxon>
        <taxon>Dikarya</taxon>
        <taxon>Ascomycota</taxon>
        <taxon>Pezizomycotina</taxon>
        <taxon>Leotiomycetes</taxon>
        <taxon>Helotiales</taxon>
        <taxon>Ploettnerulaceae</taxon>
        <taxon>Cadophora</taxon>
    </lineage>
</organism>
<dbReference type="AlphaFoldDB" id="A0A8H7W8P3"/>
<evidence type="ECO:0000259" key="3">
    <source>
        <dbReference type="Pfam" id="PF24883"/>
    </source>
</evidence>
<dbReference type="SMART" id="SM00248">
    <property type="entry name" value="ANK"/>
    <property type="match status" value="6"/>
</dbReference>
<dbReference type="InterPro" id="IPR056884">
    <property type="entry name" value="NPHP3-like_N"/>
</dbReference>
<dbReference type="PANTHER" id="PTHR10039:SF16">
    <property type="entry name" value="GPI INOSITOL-DEACYLASE"/>
    <property type="match status" value="1"/>
</dbReference>
<dbReference type="SUPFAM" id="SSF52540">
    <property type="entry name" value="P-loop containing nucleoside triphosphate hydrolases"/>
    <property type="match status" value="1"/>
</dbReference>
<gene>
    <name evidence="4" type="ORF">IFR04_011902</name>
</gene>
<protein>
    <recommendedName>
        <fullName evidence="3">Nephrocystin 3-like N-terminal domain-containing protein</fullName>
    </recommendedName>
</protein>
<feature type="repeat" description="ANK" evidence="2">
    <location>
        <begin position="875"/>
        <end position="907"/>
    </location>
</feature>